<dbReference type="InterPro" id="IPR010380">
    <property type="entry name" value="DUF975"/>
</dbReference>
<comment type="caution">
    <text evidence="2">The sequence shown here is derived from an EMBL/GenBank/DDBJ whole genome shotgun (WGS) entry which is preliminary data.</text>
</comment>
<protein>
    <submittedName>
        <fullName evidence="2">DUF975 family protein</fullName>
    </submittedName>
</protein>
<sequence>MWTRAELKARAKSVLSTSYWKAFLVSLLLAITGEGLPSCALNSSNGRQHSGATISTPGLGHEWSGDWGPAMIAIAAVAIFVGIVVALAVVAFRIFVLSPLAVGGQQYFKQAAQEDVNMNHLGHGFARGHYKAVVKGMIWKDFLNFLWFLLLIIPGYVKYYAYSMVPFILAENPGIGTKRAVELSNRMTRGHKWRMFVLDLSFIGWYLLGALALGIGILFVLPYVYSTKAELYLVLRQQALQEGICSRAELNLPELFE</sequence>
<dbReference type="PANTHER" id="PTHR40076:SF1">
    <property type="entry name" value="MEMBRANE PROTEIN"/>
    <property type="match status" value="1"/>
</dbReference>
<dbReference type="RefSeq" id="WP_144844202.1">
    <property type="nucleotide sequence ID" value="NZ_VNJI01000005.1"/>
</dbReference>
<feature type="transmembrane region" description="Helical" evidence="1">
    <location>
        <begin position="203"/>
        <end position="225"/>
    </location>
</feature>
<keyword evidence="3" id="KW-1185">Reference proteome</keyword>
<name>A0A559KFJ4_9BACL</name>
<dbReference type="PANTHER" id="PTHR40076">
    <property type="entry name" value="MEMBRANE PROTEIN-RELATED"/>
    <property type="match status" value="1"/>
</dbReference>
<accession>A0A559KFJ4</accession>
<evidence type="ECO:0000313" key="2">
    <source>
        <dbReference type="EMBL" id="TVY10878.1"/>
    </source>
</evidence>
<dbReference type="Pfam" id="PF06161">
    <property type="entry name" value="DUF975"/>
    <property type="match status" value="1"/>
</dbReference>
<evidence type="ECO:0000256" key="1">
    <source>
        <dbReference type="SAM" id="Phobius"/>
    </source>
</evidence>
<organism evidence="2 3">
    <name type="scientific">Paenibacillus cremeus</name>
    <dbReference type="NCBI Taxonomy" id="2163881"/>
    <lineage>
        <taxon>Bacteria</taxon>
        <taxon>Bacillati</taxon>
        <taxon>Bacillota</taxon>
        <taxon>Bacilli</taxon>
        <taxon>Bacillales</taxon>
        <taxon>Paenibacillaceae</taxon>
        <taxon>Paenibacillus</taxon>
    </lineage>
</organism>
<feature type="transmembrane region" description="Helical" evidence="1">
    <location>
        <begin position="142"/>
        <end position="162"/>
    </location>
</feature>
<dbReference type="OrthoDB" id="9784844at2"/>
<reference evidence="2 3" key="1">
    <citation type="submission" date="2019-07" db="EMBL/GenBank/DDBJ databases">
        <authorList>
            <person name="Kim J."/>
        </authorList>
    </citation>
    <scope>NUCLEOTIDE SEQUENCE [LARGE SCALE GENOMIC DNA]</scope>
    <source>
        <strain evidence="2 3">JC52</strain>
    </source>
</reference>
<dbReference type="AlphaFoldDB" id="A0A559KFJ4"/>
<dbReference type="Proteomes" id="UP000317036">
    <property type="component" value="Unassembled WGS sequence"/>
</dbReference>
<keyword evidence="1" id="KW-0812">Transmembrane</keyword>
<gene>
    <name evidence="2" type="ORF">FPZ49_05175</name>
</gene>
<dbReference type="EMBL" id="VNJI01000005">
    <property type="protein sequence ID" value="TVY10878.1"/>
    <property type="molecule type" value="Genomic_DNA"/>
</dbReference>
<keyword evidence="1" id="KW-0472">Membrane</keyword>
<evidence type="ECO:0000313" key="3">
    <source>
        <dbReference type="Proteomes" id="UP000317036"/>
    </source>
</evidence>
<feature type="transmembrane region" description="Helical" evidence="1">
    <location>
        <begin position="70"/>
        <end position="96"/>
    </location>
</feature>
<proteinExistence type="predicted"/>
<keyword evidence="1" id="KW-1133">Transmembrane helix</keyword>